<dbReference type="InterPro" id="IPR009091">
    <property type="entry name" value="RCC1/BLIP-II"/>
</dbReference>
<keyword evidence="2" id="KW-1185">Reference proteome</keyword>
<dbReference type="OrthoDB" id="10249567at2759"/>
<organism evidence="1 2">
    <name type="scientific">Folsomia candida</name>
    <name type="common">Springtail</name>
    <dbReference type="NCBI Taxonomy" id="158441"/>
    <lineage>
        <taxon>Eukaryota</taxon>
        <taxon>Metazoa</taxon>
        <taxon>Ecdysozoa</taxon>
        <taxon>Arthropoda</taxon>
        <taxon>Hexapoda</taxon>
        <taxon>Collembola</taxon>
        <taxon>Entomobryomorpha</taxon>
        <taxon>Isotomoidea</taxon>
        <taxon>Isotomidae</taxon>
        <taxon>Proisotominae</taxon>
        <taxon>Folsomia</taxon>
    </lineage>
</organism>
<name>A0A226CZT6_FOLCA</name>
<evidence type="ECO:0000313" key="2">
    <source>
        <dbReference type="Proteomes" id="UP000198287"/>
    </source>
</evidence>
<dbReference type="SUPFAM" id="SSF50985">
    <property type="entry name" value="RCC1/BLIP-II"/>
    <property type="match status" value="1"/>
</dbReference>
<reference evidence="1 2" key="1">
    <citation type="submission" date="2015-12" db="EMBL/GenBank/DDBJ databases">
        <title>The genome of Folsomia candida.</title>
        <authorList>
            <person name="Faddeeva A."/>
            <person name="Derks M.F."/>
            <person name="Anvar Y."/>
            <person name="Smit S."/>
            <person name="Van Straalen N."/>
            <person name="Roelofs D."/>
        </authorList>
    </citation>
    <scope>NUCLEOTIDE SEQUENCE [LARGE SCALE GENOMIC DNA]</scope>
    <source>
        <strain evidence="1 2">VU population</strain>
        <tissue evidence="1">Whole body</tissue>
    </source>
</reference>
<proteinExistence type="predicted"/>
<dbReference type="AlphaFoldDB" id="A0A226CZT6"/>
<accession>A0A226CZT6</accession>
<comment type="caution">
    <text evidence="1">The sequence shown here is derived from an EMBL/GenBank/DDBJ whole genome shotgun (WGS) entry which is preliminary data.</text>
</comment>
<dbReference type="Gene3D" id="2.130.10.30">
    <property type="entry name" value="Regulator of chromosome condensation 1/beta-lactamase-inhibitor protein II"/>
    <property type="match status" value="1"/>
</dbReference>
<gene>
    <name evidence="1" type="ORF">Fcan01_27683</name>
</gene>
<sequence>MESSASSPGVIAREKLKIFQIFRDVGPEGEDILKTAKLVHVADKREAFVVTMEDETYSFVRTRLVPSVCKIAKIPQLCGLRVKEFAVGMIELAITEDGFLYSWIISDPDVFYFEPTTSDFALLGRLKPADKVAESNLVVTPHRVLGSLAGKKVHQVALSYKRIMALTWGGEVHQWGGRTPLWTPTLVPKQHFHYQQVISITCSDDVSVALTSNGELFQWELDNEVPQKIDVDPTPFKKVNRSARDKL</sequence>
<dbReference type="Proteomes" id="UP000198287">
    <property type="component" value="Unassembled WGS sequence"/>
</dbReference>
<dbReference type="EMBL" id="LNIX01000055">
    <property type="protein sequence ID" value="OXA37546.1"/>
    <property type="molecule type" value="Genomic_DNA"/>
</dbReference>
<protein>
    <submittedName>
        <fullName evidence="1">RCC1 and BTB domain-containing protein 1</fullName>
    </submittedName>
</protein>
<evidence type="ECO:0000313" key="1">
    <source>
        <dbReference type="EMBL" id="OXA37546.1"/>
    </source>
</evidence>